<protein>
    <submittedName>
        <fullName evidence="2">Uncharacterized protein</fullName>
    </submittedName>
</protein>
<evidence type="ECO:0000313" key="2">
    <source>
        <dbReference type="EMBL" id="QFZ72233.1"/>
    </source>
</evidence>
<evidence type="ECO:0000313" key="3">
    <source>
        <dbReference type="Proteomes" id="UP000326179"/>
    </source>
</evidence>
<accession>A0A5Q0L5H6</accession>
<feature type="region of interest" description="Disordered" evidence="1">
    <location>
        <begin position="53"/>
        <end position="76"/>
    </location>
</feature>
<dbReference type="KEGG" id="sfy:GFH48_02255"/>
<name>A0A5Q0L5H6_9ACTN</name>
<dbReference type="Proteomes" id="UP000326179">
    <property type="component" value="Chromosome"/>
</dbReference>
<dbReference type="EMBL" id="CP045643">
    <property type="protein sequence ID" value="QFZ72233.1"/>
    <property type="molecule type" value="Genomic_DNA"/>
</dbReference>
<gene>
    <name evidence="2" type="ORF">GFH48_02255</name>
</gene>
<reference evidence="2 3" key="1">
    <citation type="submission" date="2019-10" db="EMBL/GenBank/DDBJ databases">
        <title>A novel species.</title>
        <authorList>
            <person name="Gao J."/>
        </authorList>
    </citation>
    <scope>NUCLEOTIDE SEQUENCE [LARGE SCALE GENOMIC DNA]</scope>
    <source>
        <strain evidence="2 3">QMT-28</strain>
    </source>
</reference>
<proteinExistence type="predicted"/>
<feature type="region of interest" description="Disordered" evidence="1">
    <location>
        <begin position="1"/>
        <end position="26"/>
    </location>
</feature>
<evidence type="ECO:0000256" key="1">
    <source>
        <dbReference type="SAM" id="MobiDB-lite"/>
    </source>
</evidence>
<keyword evidence="3" id="KW-1185">Reference proteome</keyword>
<dbReference type="AlphaFoldDB" id="A0A5Q0L5H6"/>
<organism evidence="2 3">
    <name type="scientific">Streptomyces fagopyri</name>
    <dbReference type="NCBI Taxonomy" id="2662397"/>
    <lineage>
        <taxon>Bacteria</taxon>
        <taxon>Bacillati</taxon>
        <taxon>Actinomycetota</taxon>
        <taxon>Actinomycetes</taxon>
        <taxon>Kitasatosporales</taxon>
        <taxon>Streptomycetaceae</taxon>
        <taxon>Streptomyces</taxon>
    </lineage>
</organism>
<sequence length="76" mass="8221">MALERRYSMNAGWAEGEEMASTRNGSGDEYSIVFSAAGVYVRGFDHESAARFATLPSTSNPRSGSPPPLTDQHPRS</sequence>